<evidence type="ECO:0000313" key="3">
    <source>
        <dbReference type="Proteomes" id="UP000235388"/>
    </source>
</evidence>
<dbReference type="EMBL" id="PGCJ01000197">
    <property type="protein sequence ID" value="PLW39202.1"/>
    <property type="molecule type" value="Genomic_DNA"/>
</dbReference>
<organism evidence="2 3">
    <name type="scientific">Puccinia coronata f. sp. avenae</name>
    <dbReference type="NCBI Taxonomy" id="200324"/>
    <lineage>
        <taxon>Eukaryota</taxon>
        <taxon>Fungi</taxon>
        <taxon>Dikarya</taxon>
        <taxon>Basidiomycota</taxon>
        <taxon>Pucciniomycotina</taxon>
        <taxon>Pucciniomycetes</taxon>
        <taxon>Pucciniales</taxon>
        <taxon>Pucciniaceae</taxon>
        <taxon>Puccinia</taxon>
    </lineage>
</organism>
<sequence length="96" mass="10971">MCHTIRPSKIKACFSSLAPLQRSFSRRLVLKHSSTIRNFHLGGFPKLTTEKLISPTLRIGFNRIFKDPNILLQFLNLTLEKKGDCHGQNPRSFTTC</sequence>
<protein>
    <submittedName>
        <fullName evidence="2">Uncharacterized protein</fullName>
    </submittedName>
</protein>
<evidence type="ECO:0000313" key="2">
    <source>
        <dbReference type="EMBL" id="PLW39202.1"/>
    </source>
</evidence>
<accession>A0A2N5UN84</accession>
<gene>
    <name evidence="2" type="ORF">PCANC_12924</name>
    <name evidence="1" type="ORF">PCANC_19126</name>
</gene>
<keyword evidence="3" id="KW-1185">Reference proteome</keyword>
<name>A0A2N5UN84_9BASI</name>
<dbReference type="AlphaFoldDB" id="A0A2N5UN84"/>
<evidence type="ECO:0000313" key="1">
    <source>
        <dbReference type="EMBL" id="PLW10916.1"/>
    </source>
</evidence>
<dbReference type="EMBL" id="PGCJ01001041">
    <property type="protein sequence ID" value="PLW10916.1"/>
    <property type="molecule type" value="Genomic_DNA"/>
</dbReference>
<dbReference type="Proteomes" id="UP000235388">
    <property type="component" value="Unassembled WGS sequence"/>
</dbReference>
<proteinExistence type="predicted"/>
<reference evidence="2 3" key="1">
    <citation type="submission" date="2017-11" db="EMBL/GenBank/DDBJ databases">
        <title>De novo assembly and phasing of dikaryotic genomes from two isolates of Puccinia coronata f. sp. avenae, the causal agent of oat crown rust.</title>
        <authorList>
            <person name="Miller M.E."/>
            <person name="Zhang Y."/>
            <person name="Omidvar V."/>
            <person name="Sperschneider J."/>
            <person name="Schwessinger B."/>
            <person name="Raley C."/>
            <person name="Palmer J.M."/>
            <person name="Garnica D."/>
            <person name="Upadhyaya N."/>
            <person name="Rathjen J."/>
            <person name="Taylor J.M."/>
            <person name="Park R.F."/>
            <person name="Dodds P.N."/>
            <person name="Hirsch C.D."/>
            <person name="Kianian S.F."/>
            <person name="Figueroa M."/>
        </authorList>
    </citation>
    <scope>NUCLEOTIDE SEQUENCE [LARGE SCALE GENOMIC DNA]</scope>
    <source>
        <strain evidence="2">12NC29</strain>
    </source>
</reference>
<comment type="caution">
    <text evidence="2">The sequence shown here is derived from an EMBL/GenBank/DDBJ whole genome shotgun (WGS) entry which is preliminary data.</text>
</comment>